<keyword evidence="3" id="KW-1185">Reference proteome</keyword>
<evidence type="ECO:0000313" key="3">
    <source>
        <dbReference type="Proteomes" id="UP000826271"/>
    </source>
</evidence>
<gene>
    <name evidence="2" type="ORF">BUALT_Bualt14G0099100</name>
</gene>
<dbReference type="Proteomes" id="UP000826271">
    <property type="component" value="Unassembled WGS sequence"/>
</dbReference>
<accession>A0AAV6WPV8</accession>
<reference evidence="2" key="1">
    <citation type="submission" date="2019-10" db="EMBL/GenBank/DDBJ databases">
        <authorList>
            <person name="Zhang R."/>
            <person name="Pan Y."/>
            <person name="Wang J."/>
            <person name="Ma R."/>
            <person name="Yu S."/>
        </authorList>
    </citation>
    <scope>NUCLEOTIDE SEQUENCE</scope>
    <source>
        <strain evidence="2">LA-IB0</strain>
        <tissue evidence="2">Leaf</tissue>
    </source>
</reference>
<name>A0AAV6WPV8_9LAMI</name>
<evidence type="ECO:0000313" key="2">
    <source>
        <dbReference type="EMBL" id="KAG8370267.1"/>
    </source>
</evidence>
<evidence type="ECO:0000256" key="1">
    <source>
        <dbReference type="SAM" id="MobiDB-lite"/>
    </source>
</evidence>
<protein>
    <submittedName>
        <fullName evidence="2">Uncharacterized protein</fullName>
    </submittedName>
</protein>
<sequence>MAELVKLKQQQQSTKSYLKAMEERLKGTELKQKQTMSFLAKAIQNPTFVQQKVQQKHRRKEIEEAISQKRRRKTDQGREGSSSINIDDVGIGVLLGDGDVPQEYGENICGFDHELERLAMSMEGPLMNMDEQILEKNDVDSDDDLEMHLISEYQKSVDEGF</sequence>
<feature type="region of interest" description="Disordered" evidence="1">
    <location>
        <begin position="50"/>
        <end position="84"/>
    </location>
</feature>
<organism evidence="2 3">
    <name type="scientific">Buddleja alternifolia</name>
    <dbReference type="NCBI Taxonomy" id="168488"/>
    <lineage>
        <taxon>Eukaryota</taxon>
        <taxon>Viridiplantae</taxon>
        <taxon>Streptophyta</taxon>
        <taxon>Embryophyta</taxon>
        <taxon>Tracheophyta</taxon>
        <taxon>Spermatophyta</taxon>
        <taxon>Magnoliopsida</taxon>
        <taxon>eudicotyledons</taxon>
        <taxon>Gunneridae</taxon>
        <taxon>Pentapetalae</taxon>
        <taxon>asterids</taxon>
        <taxon>lamiids</taxon>
        <taxon>Lamiales</taxon>
        <taxon>Scrophulariaceae</taxon>
        <taxon>Buddlejeae</taxon>
        <taxon>Buddleja</taxon>
    </lineage>
</organism>
<proteinExistence type="predicted"/>
<dbReference type="AlphaFoldDB" id="A0AAV6WPV8"/>
<comment type="caution">
    <text evidence="2">The sequence shown here is derived from an EMBL/GenBank/DDBJ whole genome shotgun (WGS) entry which is preliminary data.</text>
</comment>
<dbReference type="EMBL" id="WHWC01000014">
    <property type="protein sequence ID" value="KAG8370267.1"/>
    <property type="molecule type" value="Genomic_DNA"/>
</dbReference>